<dbReference type="GO" id="GO:0043190">
    <property type="term" value="C:ATP-binding cassette (ABC) transporter complex"/>
    <property type="evidence" value="ECO:0007669"/>
    <property type="project" value="InterPro"/>
</dbReference>
<evidence type="ECO:0000313" key="11">
    <source>
        <dbReference type="Proteomes" id="UP000093737"/>
    </source>
</evidence>
<sequence length="223" mass="24640">MNGYSWDFSVISSGWPQLMSGLAITLQLTVICAVIGLVGGFLVCLMAMSRFLPLRWLAVTFIELFRCTPALVQIIWIFYCLPFFFGIFIDPFTMAILALGMNITAFNAEAYRAAIQAIPSSHYDAGTALGLSAFKRTIYIVLPQALLIAIPVLLTNTIGLLQQTSLVAIVAIGDLMYQGKSLATQSYRPIEIYSAVALIYFLFSLPLSQIVGYCEKRLRDRLA</sequence>
<dbReference type="InterPro" id="IPR010065">
    <property type="entry name" value="AA_ABC_transptr_permease_3TM"/>
</dbReference>
<dbReference type="PROSITE" id="PS50928">
    <property type="entry name" value="ABC_TM1"/>
    <property type="match status" value="1"/>
</dbReference>
<feature type="transmembrane region" description="Helical" evidence="9">
    <location>
        <begin position="145"/>
        <end position="172"/>
    </location>
</feature>
<dbReference type="RefSeq" id="WP_056566164.1">
    <property type="nucleotide sequence ID" value="NZ_CP033334.1"/>
</dbReference>
<dbReference type="InterPro" id="IPR000515">
    <property type="entry name" value="MetI-like"/>
</dbReference>
<dbReference type="EMBL" id="LYTK01000021">
    <property type="protein sequence ID" value="OBQ60934.1"/>
    <property type="molecule type" value="Genomic_DNA"/>
</dbReference>
<accession>A0A6M7TZ85</accession>
<dbReference type="Gene3D" id="1.10.3720.10">
    <property type="entry name" value="MetI-like"/>
    <property type="match status" value="1"/>
</dbReference>
<proteinExistence type="inferred from homology"/>
<keyword evidence="7 9" id="KW-1133">Transmembrane helix</keyword>
<dbReference type="InterPro" id="IPR043429">
    <property type="entry name" value="ArtM/GltK/GlnP/TcyL/YhdX-like"/>
</dbReference>
<dbReference type="Pfam" id="PF00528">
    <property type="entry name" value="BPD_transp_1"/>
    <property type="match status" value="1"/>
</dbReference>
<evidence type="ECO:0000313" key="10">
    <source>
        <dbReference type="EMBL" id="OBQ60934.1"/>
    </source>
</evidence>
<evidence type="ECO:0000256" key="6">
    <source>
        <dbReference type="ARBA" id="ARBA00022970"/>
    </source>
</evidence>
<evidence type="ECO:0000256" key="8">
    <source>
        <dbReference type="ARBA" id="ARBA00023136"/>
    </source>
</evidence>
<dbReference type="GO" id="GO:0022857">
    <property type="term" value="F:transmembrane transporter activity"/>
    <property type="evidence" value="ECO:0007669"/>
    <property type="project" value="InterPro"/>
</dbReference>
<dbReference type="NCBIfam" id="TIGR01726">
    <property type="entry name" value="HEQRo_perm_3TM"/>
    <property type="match status" value="1"/>
</dbReference>
<keyword evidence="5 9" id="KW-0812">Transmembrane</keyword>
<evidence type="ECO:0000256" key="7">
    <source>
        <dbReference type="ARBA" id="ARBA00022989"/>
    </source>
</evidence>
<protein>
    <submittedName>
        <fullName evidence="10">Amino acid ABC transporter permease</fullName>
    </submittedName>
</protein>
<dbReference type="Proteomes" id="UP000093737">
    <property type="component" value="Unassembled WGS sequence"/>
</dbReference>
<evidence type="ECO:0000256" key="2">
    <source>
        <dbReference type="ARBA" id="ARBA00010072"/>
    </source>
</evidence>
<dbReference type="AlphaFoldDB" id="A0A6M7TZ85"/>
<dbReference type="SUPFAM" id="SSF161098">
    <property type="entry name" value="MetI-like"/>
    <property type="match status" value="1"/>
</dbReference>
<comment type="subcellular location">
    <subcellularLocation>
        <location evidence="1">Cell inner membrane</location>
        <topology evidence="1">Multi-pass membrane protein</topology>
    </subcellularLocation>
    <subcellularLocation>
        <location evidence="9">Cell membrane</location>
        <topology evidence="9">Multi-pass membrane protein</topology>
    </subcellularLocation>
</comment>
<evidence type="ECO:0000256" key="4">
    <source>
        <dbReference type="ARBA" id="ARBA00022475"/>
    </source>
</evidence>
<dbReference type="CDD" id="cd06261">
    <property type="entry name" value="TM_PBP2"/>
    <property type="match status" value="1"/>
</dbReference>
<keyword evidence="3 9" id="KW-0813">Transport</keyword>
<evidence type="ECO:0000256" key="5">
    <source>
        <dbReference type="ARBA" id="ARBA00022692"/>
    </source>
</evidence>
<comment type="similarity">
    <text evidence="2">Belongs to the binding-protein-dependent transport system permease family. HisMQ subfamily.</text>
</comment>
<comment type="caution">
    <text evidence="10">The sequence shown here is derived from an EMBL/GenBank/DDBJ whole genome shotgun (WGS) entry which is preliminary data.</text>
</comment>
<name>A0A6M7TZ85_RHILI</name>
<dbReference type="PANTHER" id="PTHR30614:SF0">
    <property type="entry name" value="L-CYSTINE TRANSPORT SYSTEM PERMEASE PROTEIN TCYL"/>
    <property type="match status" value="1"/>
</dbReference>
<evidence type="ECO:0000256" key="3">
    <source>
        <dbReference type="ARBA" id="ARBA00022448"/>
    </source>
</evidence>
<keyword evidence="8 9" id="KW-0472">Membrane</keyword>
<dbReference type="GO" id="GO:0006865">
    <property type="term" value="P:amino acid transport"/>
    <property type="evidence" value="ECO:0007669"/>
    <property type="project" value="UniProtKB-KW"/>
</dbReference>
<dbReference type="PANTHER" id="PTHR30614">
    <property type="entry name" value="MEMBRANE COMPONENT OF AMINO ACID ABC TRANSPORTER"/>
    <property type="match status" value="1"/>
</dbReference>
<dbReference type="InterPro" id="IPR035906">
    <property type="entry name" value="MetI-like_sf"/>
</dbReference>
<evidence type="ECO:0000256" key="1">
    <source>
        <dbReference type="ARBA" id="ARBA00004429"/>
    </source>
</evidence>
<feature type="transmembrane region" description="Helical" evidence="9">
    <location>
        <begin position="56"/>
        <end position="79"/>
    </location>
</feature>
<evidence type="ECO:0000256" key="9">
    <source>
        <dbReference type="RuleBase" id="RU363032"/>
    </source>
</evidence>
<reference evidence="10 11" key="1">
    <citation type="submission" date="2016-05" db="EMBL/GenBank/DDBJ databases">
        <authorList>
            <person name="Ramsay J.P."/>
        </authorList>
    </citation>
    <scope>NUCLEOTIDE SEQUENCE [LARGE SCALE GENOMIC DNA]</scope>
    <source>
        <strain evidence="10 11">NZP2042</strain>
    </source>
</reference>
<feature type="transmembrane region" description="Helical" evidence="9">
    <location>
        <begin position="20"/>
        <end position="44"/>
    </location>
</feature>
<keyword evidence="4" id="KW-1003">Cell membrane</keyword>
<gene>
    <name evidence="10" type="ORF">A8145_23810</name>
</gene>
<feature type="transmembrane region" description="Helical" evidence="9">
    <location>
        <begin position="192"/>
        <end position="214"/>
    </location>
</feature>
<feature type="transmembrane region" description="Helical" evidence="9">
    <location>
        <begin position="85"/>
        <end position="106"/>
    </location>
</feature>
<organism evidence="10 11">
    <name type="scientific">Rhizobium loti</name>
    <name type="common">Mesorhizobium loti</name>
    <dbReference type="NCBI Taxonomy" id="381"/>
    <lineage>
        <taxon>Bacteria</taxon>
        <taxon>Pseudomonadati</taxon>
        <taxon>Pseudomonadota</taxon>
        <taxon>Alphaproteobacteria</taxon>
        <taxon>Hyphomicrobiales</taxon>
        <taxon>Phyllobacteriaceae</taxon>
        <taxon>Mesorhizobium</taxon>
    </lineage>
</organism>
<keyword evidence="6" id="KW-0029">Amino-acid transport</keyword>